<sequence>MGWVLFFVLKILLVIYLERRGGDAREFVGSKTLVTSGVYGLSRNPVYVMSLLQNLCWSLGLIGLGASGHPFACLAFLAAPALLYGHWWGMNRLIVPHEEAALRKKHGAAFDAYCAKVNRWFGPRR</sequence>
<dbReference type="AlphaFoldDB" id="A0A6B8M455"/>
<proteinExistence type="predicted"/>
<keyword evidence="2" id="KW-1185">Reference proteome</keyword>
<name>A0A6B8M455_9HYPH</name>
<dbReference type="Proteomes" id="UP000422569">
    <property type="component" value="Chromosome"/>
</dbReference>
<evidence type="ECO:0000313" key="2">
    <source>
        <dbReference type="Proteomes" id="UP000422569"/>
    </source>
</evidence>
<evidence type="ECO:0008006" key="3">
    <source>
        <dbReference type="Google" id="ProtNLM"/>
    </source>
</evidence>
<dbReference type="Gene3D" id="1.20.120.1630">
    <property type="match status" value="1"/>
</dbReference>
<accession>A0A6B8M455</accession>
<protein>
    <recommendedName>
        <fullName evidence="3">Isoprenylcysteine carboxylmethyltransferase family protein</fullName>
    </recommendedName>
</protein>
<reference evidence="1 2" key="1">
    <citation type="submission" date="2019-09" db="EMBL/GenBank/DDBJ databases">
        <title>Isolation and complete genome sequencing of Methylocystis species.</title>
        <authorList>
            <person name="Rumah B.L."/>
            <person name="Stead C.E."/>
            <person name="Stevens B.C."/>
            <person name="Minton N.P."/>
            <person name="Grosse-Honebrink A."/>
            <person name="Zhang Y."/>
        </authorList>
    </citation>
    <scope>NUCLEOTIDE SEQUENCE [LARGE SCALE GENOMIC DNA]</scope>
    <source>
        <strain evidence="1 2">BRCS2</strain>
    </source>
</reference>
<dbReference type="KEGG" id="mpar:F7D14_18085"/>
<dbReference type="EMBL" id="CP044331">
    <property type="protein sequence ID" value="QGM99777.1"/>
    <property type="molecule type" value="Genomic_DNA"/>
</dbReference>
<organism evidence="1 2">
    <name type="scientific">Methylocystis parvus</name>
    <dbReference type="NCBI Taxonomy" id="134"/>
    <lineage>
        <taxon>Bacteria</taxon>
        <taxon>Pseudomonadati</taxon>
        <taxon>Pseudomonadota</taxon>
        <taxon>Alphaproteobacteria</taxon>
        <taxon>Hyphomicrobiales</taxon>
        <taxon>Methylocystaceae</taxon>
        <taxon>Methylocystis</taxon>
    </lineage>
</organism>
<evidence type="ECO:0000313" key="1">
    <source>
        <dbReference type="EMBL" id="QGM99777.1"/>
    </source>
</evidence>
<gene>
    <name evidence="1" type="ORF">F7D14_18085</name>
</gene>